<reference evidence="2" key="1">
    <citation type="journal article" date="2019" name="Int. J. Syst. Evol. Microbiol.">
        <title>The Global Catalogue of Microorganisms (GCM) 10K type strain sequencing project: providing services to taxonomists for standard genome sequencing and annotation.</title>
        <authorList>
            <consortium name="The Broad Institute Genomics Platform"/>
            <consortium name="The Broad Institute Genome Sequencing Center for Infectious Disease"/>
            <person name="Wu L."/>
            <person name="Ma J."/>
        </authorList>
    </citation>
    <scope>NUCLEOTIDE SEQUENCE [LARGE SCALE GENOMIC DNA]</scope>
    <source>
        <strain evidence="2">NBRC 111756</strain>
    </source>
</reference>
<organism evidence="1 2">
    <name type="scientific">Marinobacterium aestuariivivens</name>
    <dbReference type="NCBI Taxonomy" id="1698799"/>
    <lineage>
        <taxon>Bacteria</taxon>
        <taxon>Pseudomonadati</taxon>
        <taxon>Pseudomonadota</taxon>
        <taxon>Gammaproteobacteria</taxon>
        <taxon>Oceanospirillales</taxon>
        <taxon>Oceanospirillaceae</taxon>
        <taxon>Marinobacterium</taxon>
    </lineage>
</organism>
<dbReference type="SUPFAM" id="SSF53807">
    <property type="entry name" value="Helical backbone' metal receptor"/>
    <property type="match status" value="1"/>
</dbReference>
<evidence type="ECO:0000313" key="1">
    <source>
        <dbReference type="EMBL" id="MFC6669913.1"/>
    </source>
</evidence>
<protein>
    <recommendedName>
        <fullName evidence="3">Fe/B12 periplasmic-binding domain-containing protein</fullName>
    </recommendedName>
</protein>
<proteinExistence type="predicted"/>
<name>A0ABW1ZXI6_9GAMM</name>
<dbReference type="Gene3D" id="3.40.50.1980">
    <property type="entry name" value="Nitrogenase molybdenum iron protein domain"/>
    <property type="match status" value="1"/>
</dbReference>
<comment type="caution">
    <text evidence="1">The sequence shown here is derived from an EMBL/GenBank/DDBJ whole genome shotgun (WGS) entry which is preliminary data.</text>
</comment>
<evidence type="ECO:0008006" key="3">
    <source>
        <dbReference type="Google" id="ProtNLM"/>
    </source>
</evidence>
<gene>
    <name evidence="1" type="ORF">ACFQDL_07300</name>
</gene>
<sequence length="113" mass="12386">MDTAHVRVYGDNSMPQVALEALGLAPALPIPPSVWGQSQRALTDLAKIEDGTLLYIEPFPKAEALFSMPLWQMMPFVRNNRIAAVAPVWTYGGALSIQYQAEAFTESLLKLAP</sequence>
<evidence type="ECO:0000313" key="2">
    <source>
        <dbReference type="Proteomes" id="UP001596422"/>
    </source>
</evidence>
<dbReference type="Proteomes" id="UP001596422">
    <property type="component" value="Unassembled WGS sequence"/>
</dbReference>
<accession>A0ABW1ZXI6</accession>
<dbReference type="EMBL" id="JBHSWE010000001">
    <property type="protein sequence ID" value="MFC6669913.1"/>
    <property type="molecule type" value="Genomic_DNA"/>
</dbReference>
<keyword evidence="2" id="KW-1185">Reference proteome</keyword>